<dbReference type="FunFam" id="3.40.390.10:FF:000004">
    <property type="entry name" value="Metalloendopeptidase"/>
    <property type="match status" value="1"/>
</dbReference>
<evidence type="ECO:0000259" key="21">
    <source>
        <dbReference type="PROSITE" id="PS01180"/>
    </source>
</evidence>
<dbReference type="Gene3D" id="2.10.25.10">
    <property type="entry name" value="Laminin"/>
    <property type="match status" value="2"/>
</dbReference>
<dbReference type="Pfam" id="PF14670">
    <property type="entry name" value="FXa_inhibition"/>
    <property type="match status" value="2"/>
</dbReference>
<dbReference type="InterPro" id="IPR000742">
    <property type="entry name" value="EGF"/>
</dbReference>
<feature type="non-terminal residue" evidence="24">
    <location>
        <position position="1359"/>
    </location>
</feature>
<dbReference type="OrthoDB" id="431034at2759"/>
<evidence type="ECO:0000256" key="6">
    <source>
        <dbReference type="ARBA" id="ARBA00022729"/>
    </source>
</evidence>
<dbReference type="CDD" id="cd00054">
    <property type="entry name" value="EGF_CA"/>
    <property type="match status" value="2"/>
</dbReference>
<dbReference type="InterPro" id="IPR001506">
    <property type="entry name" value="Peptidase_M12A"/>
</dbReference>
<evidence type="ECO:0000256" key="3">
    <source>
        <dbReference type="ARBA" id="ARBA00022536"/>
    </source>
</evidence>
<evidence type="ECO:0000256" key="15">
    <source>
        <dbReference type="PIRSR" id="PIRSR001199-2"/>
    </source>
</evidence>
<evidence type="ECO:0000256" key="5">
    <source>
        <dbReference type="ARBA" id="ARBA00022723"/>
    </source>
</evidence>
<dbReference type="SMART" id="SM00181">
    <property type="entry name" value="EGF"/>
    <property type="match status" value="2"/>
</dbReference>
<evidence type="ECO:0000256" key="10">
    <source>
        <dbReference type="ARBA" id="ARBA00023049"/>
    </source>
</evidence>
<evidence type="ECO:0000256" key="11">
    <source>
        <dbReference type="ARBA" id="ARBA00023145"/>
    </source>
</evidence>
<evidence type="ECO:0000313" key="24">
    <source>
        <dbReference type="EMBL" id="CAH0729180.1"/>
    </source>
</evidence>
<evidence type="ECO:0000256" key="8">
    <source>
        <dbReference type="ARBA" id="ARBA00022801"/>
    </source>
</evidence>
<dbReference type="PROSITE" id="PS01180">
    <property type="entry name" value="CUB"/>
    <property type="match status" value="5"/>
</dbReference>
<evidence type="ECO:0000256" key="18">
    <source>
        <dbReference type="PROSITE-ProRule" id="PRU01211"/>
    </source>
</evidence>
<dbReference type="GO" id="GO:0006508">
    <property type="term" value="P:proteolysis"/>
    <property type="evidence" value="ECO:0007669"/>
    <property type="project" value="UniProtKB-KW"/>
</dbReference>
<keyword evidence="11" id="KW-0865">Zymogen</keyword>
<name>A0A8J9YJN2_9NEOP</name>
<dbReference type="GO" id="GO:0008270">
    <property type="term" value="F:zinc ion binding"/>
    <property type="evidence" value="ECO:0007669"/>
    <property type="project" value="UniProtKB-UniRule"/>
</dbReference>
<dbReference type="Gene3D" id="3.40.390.10">
    <property type="entry name" value="Collagenase (Catalytic Domain)"/>
    <property type="match status" value="1"/>
</dbReference>
<dbReference type="PANTHER" id="PTHR24251">
    <property type="entry name" value="OVOCHYMASE-RELATED"/>
    <property type="match status" value="1"/>
</dbReference>
<dbReference type="Pfam" id="PF00431">
    <property type="entry name" value="CUB"/>
    <property type="match status" value="5"/>
</dbReference>
<evidence type="ECO:0000256" key="19">
    <source>
        <dbReference type="RuleBase" id="RU361183"/>
    </source>
</evidence>
<feature type="chain" id="PRO_5035488057" description="Metalloendopeptidase" evidence="19">
    <location>
        <begin position="29"/>
        <end position="1359"/>
    </location>
</feature>
<dbReference type="InterPro" id="IPR000859">
    <property type="entry name" value="CUB_dom"/>
</dbReference>
<keyword evidence="7" id="KW-0677">Repeat</keyword>
<dbReference type="SUPFAM" id="SSF49854">
    <property type="entry name" value="Spermadhesin, CUB domain"/>
    <property type="match status" value="5"/>
</dbReference>
<comment type="caution">
    <text evidence="17">Lacks conserved residue(s) required for the propagation of feature annotation.</text>
</comment>
<keyword evidence="3 17" id="KW-0245">EGF-like domain</keyword>
<dbReference type="GO" id="GO:0005509">
    <property type="term" value="F:calcium ion binding"/>
    <property type="evidence" value="ECO:0007669"/>
    <property type="project" value="InterPro"/>
</dbReference>
<feature type="binding site" evidence="15 18">
    <location>
        <position position="545"/>
    </location>
    <ligand>
        <name>Zn(2+)</name>
        <dbReference type="ChEBI" id="CHEBI:29105"/>
        <note>catalytic</note>
    </ligand>
</feature>
<reference evidence="24" key="1">
    <citation type="submission" date="2021-12" db="EMBL/GenBank/DDBJ databases">
        <authorList>
            <person name="Martin H S."/>
        </authorList>
    </citation>
    <scope>NUCLEOTIDE SEQUENCE</scope>
</reference>
<feature type="disulfide bond" evidence="18">
    <location>
        <begin position="511"/>
        <end position="533"/>
    </location>
</feature>
<dbReference type="InterPro" id="IPR001881">
    <property type="entry name" value="EGF-like_Ca-bd_dom"/>
</dbReference>
<dbReference type="InterPro" id="IPR015446">
    <property type="entry name" value="BMP_1/tolloid-like"/>
</dbReference>
<evidence type="ECO:0000313" key="25">
    <source>
        <dbReference type="Proteomes" id="UP000838878"/>
    </source>
</evidence>
<dbReference type="InterPro" id="IPR006026">
    <property type="entry name" value="Peptidase_Metallo"/>
</dbReference>
<protein>
    <recommendedName>
        <fullName evidence="19">Metalloendopeptidase</fullName>
        <ecNumber evidence="19">3.4.24.-</ecNumber>
    </recommendedName>
</protein>
<evidence type="ECO:0000256" key="16">
    <source>
        <dbReference type="PROSITE-ProRule" id="PRU00059"/>
    </source>
</evidence>
<dbReference type="EC" id="3.4.24.-" evidence="19"/>
<keyword evidence="6 19" id="KW-0732">Signal</keyword>
<evidence type="ECO:0000256" key="2">
    <source>
        <dbReference type="ARBA" id="ARBA00022525"/>
    </source>
</evidence>
<keyword evidence="10 18" id="KW-0482">Metalloprotease</keyword>
<feature type="binding site" evidence="15 18">
    <location>
        <position position="551"/>
    </location>
    <ligand>
        <name>Zn(2+)</name>
        <dbReference type="ChEBI" id="CHEBI:29105"/>
        <note>catalytic</note>
    </ligand>
</feature>
<evidence type="ECO:0000256" key="17">
    <source>
        <dbReference type="PROSITE-ProRule" id="PRU00076"/>
    </source>
</evidence>
<dbReference type="SMART" id="SM00042">
    <property type="entry name" value="CUB"/>
    <property type="match status" value="5"/>
</dbReference>
<feature type="binding site" evidence="15 18">
    <location>
        <position position="541"/>
    </location>
    <ligand>
        <name>Zn(2+)</name>
        <dbReference type="ChEBI" id="CHEBI:29105"/>
        <note>catalytic</note>
    </ligand>
</feature>
<organism evidence="24 25">
    <name type="scientific">Brenthis ino</name>
    <name type="common">lesser marbled fritillary</name>
    <dbReference type="NCBI Taxonomy" id="405034"/>
    <lineage>
        <taxon>Eukaryota</taxon>
        <taxon>Metazoa</taxon>
        <taxon>Ecdysozoa</taxon>
        <taxon>Arthropoda</taxon>
        <taxon>Hexapoda</taxon>
        <taxon>Insecta</taxon>
        <taxon>Pterygota</taxon>
        <taxon>Neoptera</taxon>
        <taxon>Endopterygota</taxon>
        <taxon>Lepidoptera</taxon>
        <taxon>Glossata</taxon>
        <taxon>Ditrysia</taxon>
        <taxon>Papilionoidea</taxon>
        <taxon>Nymphalidae</taxon>
        <taxon>Heliconiinae</taxon>
        <taxon>Argynnini</taxon>
        <taxon>Brenthis</taxon>
    </lineage>
</organism>
<keyword evidence="4 18" id="KW-0645">Protease</keyword>
<feature type="domain" description="CUB" evidence="21">
    <location>
        <begin position="921"/>
        <end position="1039"/>
    </location>
</feature>
<dbReference type="InterPro" id="IPR034036">
    <property type="entry name" value="ZnMP_TLD/BMP1"/>
</dbReference>
<evidence type="ECO:0000256" key="12">
    <source>
        <dbReference type="ARBA" id="ARBA00023157"/>
    </source>
</evidence>
<evidence type="ECO:0000256" key="14">
    <source>
        <dbReference type="PIRSR" id="PIRSR001199-1"/>
    </source>
</evidence>
<dbReference type="SUPFAM" id="SSF55486">
    <property type="entry name" value="Metalloproteases ('zincins'), catalytic domain"/>
    <property type="match status" value="1"/>
</dbReference>
<dbReference type="SUPFAM" id="SSF57196">
    <property type="entry name" value="EGF/Laminin"/>
    <property type="match status" value="2"/>
</dbReference>
<dbReference type="CDD" id="cd04281">
    <property type="entry name" value="ZnMc_BMP1_TLD"/>
    <property type="match status" value="1"/>
</dbReference>
<dbReference type="FunFam" id="2.60.120.290:FF:000004">
    <property type="entry name" value="Metalloendopeptidase"/>
    <property type="match status" value="1"/>
</dbReference>
<evidence type="ECO:0000256" key="4">
    <source>
        <dbReference type="ARBA" id="ARBA00022670"/>
    </source>
</evidence>
<dbReference type="InterPro" id="IPR018097">
    <property type="entry name" value="EGF_Ca-bd_CS"/>
</dbReference>
<dbReference type="PROSITE" id="PS50026">
    <property type="entry name" value="EGF_3"/>
    <property type="match status" value="2"/>
</dbReference>
<feature type="compositionally biased region" description="Polar residues" evidence="20">
    <location>
        <begin position="339"/>
        <end position="360"/>
    </location>
</feature>
<feature type="domain" description="CUB" evidence="21">
    <location>
        <begin position="1196"/>
        <end position="1312"/>
    </location>
</feature>
<dbReference type="InterPro" id="IPR024079">
    <property type="entry name" value="MetalloPept_cat_dom_sf"/>
</dbReference>
<keyword evidence="25" id="KW-1185">Reference proteome</keyword>
<feature type="domain" description="CUB" evidence="21">
    <location>
        <begin position="650"/>
        <end position="764"/>
    </location>
</feature>
<dbReference type="FunFam" id="2.10.25.10:FF:000240">
    <property type="entry name" value="Vitamin K-dependent protein S"/>
    <property type="match status" value="1"/>
</dbReference>
<keyword evidence="5 15" id="KW-0479">Metal-binding</keyword>
<dbReference type="PANTHER" id="PTHR24251:SF43">
    <property type="entry name" value="TOLLOID-LIKE PROTEIN 2"/>
    <property type="match status" value="1"/>
</dbReference>
<evidence type="ECO:0000256" key="1">
    <source>
        <dbReference type="ARBA" id="ARBA00004613"/>
    </source>
</evidence>
<evidence type="ECO:0000259" key="22">
    <source>
        <dbReference type="PROSITE" id="PS50026"/>
    </source>
</evidence>
<sequence>MTLWYNPSSVAVWAIMNILICLTSEALSEEREEPHKYTIEELISTHFENKQSNDLGMDPCKAGNFQGDIAIPDVDYFKPTNTAPTTSKINKSLQEEVERLKKEVLLEGLQVEEEGLPDILRKRTKQPLPLSQDKPKKYNEVTVLTKVIPPGLDRSLLMKNGKIPPEEDLDSIDFAYQNKASNMNQSIVDNLTESESLEQDGVLVVNISNDNILNLNEFYPNIQLSNYSNTVDEITNKIQSNSREITGDSKNNIKFKDLPENVTVAPAPTNGVLPTNDIIEDTEESQKVVINNTSPEFNDKIYEGNDLVKPTESLQSLVEKSSHRRRRRRHGNGRRLRNIQSSERSGYNTLKHSNENVSVSSHDKKFFRHQKKLKINENKKFEIPEHEFEEKFEVKPPPKDIINFTHSTEGQPFKDWFFRDSEDDLEAGESQNYNHTEIKRRHRTTRAATNRKERIWENGVIPYEIDGNFSGAHKSLFKQAMRHWENFTCVKFVERDPGLHKDYIVFTERPCGCCSFVGKRGGGSQAISIGKNCDKFGIVVHELGHVVGFWHEHTRPDRDRHVQIIRDNIMTGQEYNFNKLTEEEVNSLGQTYDYDSIMHYARNTFSKGTYLDTILPLEVHGKKRPEIGQRVRLSASDIAQTNLLYKCAKCGKTFLGNSGWFNSPGWGSETPGTPDRCEWRIVATHGERVVLNITEIDIHKSDGCRVEWVEFIDGYMPNSPVLSRICGSGKGPIIRSTGSRLTVVYQPGLRPKPHKGFRAHYEAVCGGNIEVDSSGHLESPNYPDDYQPNKLCIWRLSVPQDYQVALRFHSFEVENHDTCNYDKVKVRDGDSMDSPLIGMFCGHKIPPDIRSSSNKLLVIFESDSSVQKAGFSATFMKEFDECASIDHGCSHSCVNTLGGYECACDIGYELHSDGKKCENACGGVLYGPNGTITSPSFPDLYPPSKNCLWEIVAQPQHRITLNFTHFDLEGSNNMYHQECEYDSVTVHSRLGADVLRRHGAFCGSVLPQPVISEGSVLRVQFTSDASVHHSGFAATYYIDVDECADNNGGCQHECHNTLGGYECACHSGFTLHPNKHDCKEGGCKHDITHPHGTIFSPNYPDTYPSRKDCVWQFSTTPGHRIKLIFNVFELEPHQECTYDHVTIYDGASADEKTLGRFCGSKLPHPVVASYNQMYVVFKSDASVQRKGFLATYSTSCGGYLAATDTVKHLYSHARYGHDSYESRSRCDWSIVAPMGQFVRLTFLTFDLEPEDNCGYDYVQVFGGLEGSGGDYGSFCGTKMPPEIVSTTEALLVKFRTDDTIVFKGFSASYQAVKPELWSGEDNSEGGEDLDEEEDEQLTPSVIGRRGLRAPIPRFVRRPT</sequence>
<keyword evidence="8 18" id="KW-0378">Hydrolase</keyword>
<dbReference type="InterPro" id="IPR000152">
    <property type="entry name" value="EGF-type_Asp/Asn_hydroxyl_site"/>
</dbReference>
<evidence type="ECO:0000259" key="23">
    <source>
        <dbReference type="PROSITE" id="PS51864"/>
    </source>
</evidence>
<dbReference type="PROSITE" id="PS01186">
    <property type="entry name" value="EGF_2"/>
    <property type="match status" value="2"/>
</dbReference>
<dbReference type="InterPro" id="IPR035914">
    <property type="entry name" value="Sperma_CUB_dom_sf"/>
</dbReference>
<dbReference type="SMART" id="SM00179">
    <property type="entry name" value="EGF_CA"/>
    <property type="match status" value="2"/>
</dbReference>
<feature type="domain" description="CUB" evidence="21">
    <location>
        <begin position="1083"/>
        <end position="1195"/>
    </location>
</feature>
<keyword evidence="9 15" id="KW-0862">Zinc</keyword>
<comment type="subcellular location">
    <subcellularLocation>
        <location evidence="1">Secreted</location>
    </subcellularLocation>
</comment>
<dbReference type="Proteomes" id="UP000838878">
    <property type="component" value="Chromosome 8"/>
</dbReference>
<keyword evidence="2" id="KW-0964">Secreted</keyword>
<comment type="cofactor">
    <cofactor evidence="18 19">
        <name>Zn(2+)</name>
        <dbReference type="ChEBI" id="CHEBI:29105"/>
    </cofactor>
    <text evidence="18 19">Binds 1 zinc ion per subunit.</text>
</comment>
<dbReference type="CDD" id="cd00041">
    <property type="entry name" value="CUB"/>
    <property type="match status" value="5"/>
</dbReference>
<proteinExistence type="predicted"/>
<feature type="domain" description="EGF-like" evidence="22">
    <location>
        <begin position="878"/>
        <end position="918"/>
    </location>
</feature>
<dbReference type="PROSITE" id="PS51864">
    <property type="entry name" value="ASTACIN"/>
    <property type="match status" value="1"/>
</dbReference>
<feature type="region of interest" description="Disordered" evidence="20">
    <location>
        <begin position="1316"/>
        <end position="1345"/>
    </location>
</feature>
<accession>A0A8J9YJN2</accession>
<feature type="disulfide bond" evidence="16">
    <location>
        <begin position="650"/>
        <end position="677"/>
    </location>
</feature>
<feature type="active site" evidence="14 18">
    <location>
        <position position="542"/>
    </location>
</feature>
<keyword evidence="13" id="KW-0325">Glycoprotein</keyword>
<evidence type="ECO:0000256" key="7">
    <source>
        <dbReference type="ARBA" id="ARBA00022737"/>
    </source>
</evidence>
<dbReference type="Gene3D" id="2.60.120.290">
    <property type="entry name" value="Spermadhesin, CUB domain"/>
    <property type="match status" value="5"/>
</dbReference>
<dbReference type="FunFam" id="2.60.120.290:FF:000013">
    <property type="entry name" value="Membrane frizzled-related protein"/>
    <property type="match status" value="2"/>
</dbReference>
<keyword evidence="12 16" id="KW-1015">Disulfide bond</keyword>
<dbReference type="PRINTS" id="PR00480">
    <property type="entry name" value="ASTACIN"/>
</dbReference>
<feature type="domain" description="Peptidase M12A" evidence="23">
    <location>
        <begin position="447"/>
        <end position="648"/>
    </location>
</feature>
<feature type="disulfide bond" evidence="16">
    <location>
        <begin position="765"/>
        <end position="792"/>
    </location>
</feature>
<dbReference type="PROSITE" id="PS01187">
    <property type="entry name" value="EGF_CA"/>
    <property type="match status" value="2"/>
</dbReference>
<gene>
    <name evidence="24" type="ORF">BINO364_LOCUS14318</name>
</gene>
<evidence type="ECO:0000256" key="13">
    <source>
        <dbReference type="ARBA" id="ARBA00023180"/>
    </source>
</evidence>
<evidence type="ECO:0000256" key="9">
    <source>
        <dbReference type="ARBA" id="ARBA00022833"/>
    </source>
</evidence>
<feature type="compositionally biased region" description="Acidic residues" evidence="20">
    <location>
        <begin position="1321"/>
        <end position="1336"/>
    </location>
</feature>
<dbReference type="PROSITE" id="PS00010">
    <property type="entry name" value="ASX_HYDROXYL"/>
    <property type="match status" value="2"/>
</dbReference>
<dbReference type="PIRSF" id="PIRSF001199">
    <property type="entry name" value="BMP_1/tolloid-like"/>
    <property type="match status" value="1"/>
</dbReference>
<dbReference type="EMBL" id="OV170228">
    <property type="protein sequence ID" value="CAH0729180.1"/>
    <property type="molecule type" value="Genomic_DNA"/>
</dbReference>
<dbReference type="FunFam" id="2.60.120.290:FF:000005">
    <property type="entry name" value="Procollagen C-endopeptidase enhancer 1"/>
    <property type="match status" value="1"/>
</dbReference>
<feature type="disulfide bond" evidence="18">
    <location>
        <begin position="513"/>
        <end position="514"/>
    </location>
</feature>
<dbReference type="Pfam" id="PF01400">
    <property type="entry name" value="Astacin"/>
    <property type="match status" value="1"/>
</dbReference>
<feature type="signal peptide" evidence="19">
    <location>
        <begin position="1"/>
        <end position="28"/>
    </location>
</feature>
<feature type="domain" description="CUB" evidence="21">
    <location>
        <begin position="765"/>
        <end position="878"/>
    </location>
</feature>
<evidence type="ECO:0000256" key="20">
    <source>
        <dbReference type="SAM" id="MobiDB-lite"/>
    </source>
</evidence>
<dbReference type="GO" id="GO:0004222">
    <property type="term" value="F:metalloendopeptidase activity"/>
    <property type="evidence" value="ECO:0007669"/>
    <property type="project" value="UniProtKB-UniRule"/>
</dbReference>
<dbReference type="SMART" id="SM00235">
    <property type="entry name" value="ZnMc"/>
    <property type="match status" value="1"/>
</dbReference>
<feature type="region of interest" description="Disordered" evidence="20">
    <location>
        <begin position="313"/>
        <end position="361"/>
    </location>
</feature>
<feature type="domain" description="EGF-like" evidence="22">
    <location>
        <begin position="1039"/>
        <end position="1079"/>
    </location>
</feature>
<dbReference type="GO" id="GO:0005576">
    <property type="term" value="C:extracellular region"/>
    <property type="evidence" value="ECO:0007669"/>
    <property type="project" value="UniProtKB-SubCell"/>
</dbReference>
<feature type="compositionally biased region" description="Basic residues" evidence="20">
    <location>
        <begin position="322"/>
        <end position="337"/>
    </location>
</feature>